<proteinExistence type="predicted"/>
<feature type="region of interest" description="Disordered" evidence="1">
    <location>
        <begin position="158"/>
        <end position="343"/>
    </location>
</feature>
<sequence length="401" mass="44455">MNETVLRDLHSCLHAEHRHLTAKAVAIEHSLPRSIVSSLLESLPYYDTSKECDYEITRCILSKDDNKVVATLVTTIETIGQGDEKPHSNDSIHSISLSLPSSGSESTIAAHMKTLSLVNDDPDIILDPEIACDVIDPASVVEKLDKDTIRMNRFKGKSKAKIADSNKPAAQKSTQSRPKIATKKKVTSAATFFKSEKTQTTKSKKIQTIKGKKSVTEKVSVMKKDKPKAGNADDFVGDVDEDEEFLKGEEERKKRNAANESKRSQKNKKRESDSRAQPKRMAMADDDSKKSTGDDVESEGNKKAKHGAMDTFATKRDRVEEKPQQQGKKKRKQMLEEKTFADESGFLRTEIVSVWKEVEEDIAAPVPATNKAASSSKQKPKANSSKNMKQQGLMGFFGAKK</sequence>
<gene>
    <name evidence="2" type="ORF">CDEB00056_LOCUS563</name>
</gene>
<evidence type="ECO:0008006" key="3">
    <source>
        <dbReference type="Google" id="ProtNLM"/>
    </source>
</evidence>
<name>A0A7S3PUG6_9STRA</name>
<feature type="region of interest" description="Disordered" evidence="1">
    <location>
        <begin position="363"/>
        <end position="401"/>
    </location>
</feature>
<feature type="compositionally biased region" description="Basic and acidic residues" evidence="1">
    <location>
        <begin position="270"/>
        <end position="293"/>
    </location>
</feature>
<dbReference type="Pfam" id="PF09507">
    <property type="entry name" value="CDC27"/>
    <property type="match status" value="1"/>
</dbReference>
<dbReference type="AlphaFoldDB" id="A0A7S3PUG6"/>
<dbReference type="EMBL" id="HBIO01000782">
    <property type="protein sequence ID" value="CAE0455722.1"/>
    <property type="molecule type" value="Transcribed_RNA"/>
</dbReference>
<dbReference type="GO" id="GO:0006260">
    <property type="term" value="P:DNA replication"/>
    <property type="evidence" value="ECO:0007669"/>
    <property type="project" value="InterPro"/>
</dbReference>
<dbReference type="GO" id="GO:0043625">
    <property type="term" value="C:delta DNA polymerase complex"/>
    <property type="evidence" value="ECO:0007669"/>
    <property type="project" value="InterPro"/>
</dbReference>
<feature type="compositionally biased region" description="Basic residues" evidence="1">
    <location>
        <begin position="202"/>
        <end position="213"/>
    </location>
</feature>
<dbReference type="InterPro" id="IPR019038">
    <property type="entry name" value="POLD3"/>
</dbReference>
<feature type="compositionally biased region" description="Basic and acidic residues" evidence="1">
    <location>
        <begin position="313"/>
        <end position="323"/>
    </location>
</feature>
<accession>A0A7S3PUG6</accession>
<feature type="compositionally biased region" description="Basic and acidic residues" evidence="1">
    <location>
        <begin position="214"/>
        <end position="228"/>
    </location>
</feature>
<feature type="compositionally biased region" description="Acidic residues" evidence="1">
    <location>
        <begin position="235"/>
        <end position="244"/>
    </location>
</feature>
<feature type="compositionally biased region" description="Low complexity" evidence="1">
    <location>
        <begin position="370"/>
        <end position="387"/>
    </location>
</feature>
<reference evidence="2" key="1">
    <citation type="submission" date="2021-01" db="EMBL/GenBank/DDBJ databases">
        <authorList>
            <person name="Corre E."/>
            <person name="Pelletier E."/>
            <person name="Niang G."/>
            <person name="Scheremetjew M."/>
            <person name="Finn R."/>
            <person name="Kale V."/>
            <person name="Holt S."/>
            <person name="Cochrane G."/>
            <person name="Meng A."/>
            <person name="Brown T."/>
            <person name="Cohen L."/>
        </authorList>
    </citation>
    <scope>NUCLEOTIDE SEQUENCE</scope>
    <source>
        <strain evidence="2">MM31A-1</strain>
    </source>
</reference>
<protein>
    <recommendedName>
        <fullName evidence="3">DNA polymerase delta subunit 3</fullName>
    </recommendedName>
</protein>
<evidence type="ECO:0000313" key="2">
    <source>
        <dbReference type="EMBL" id="CAE0455722.1"/>
    </source>
</evidence>
<evidence type="ECO:0000256" key="1">
    <source>
        <dbReference type="SAM" id="MobiDB-lite"/>
    </source>
</evidence>
<organism evidence="2">
    <name type="scientific">Chaetoceros debilis</name>
    <dbReference type="NCBI Taxonomy" id="122233"/>
    <lineage>
        <taxon>Eukaryota</taxon>
        <taxon>Sar</taxon>
        <taxon>Stramenopiles</taxon>
        <taxon>Ochrophyta</taxon>
        <taxon>Bacillariophyta</taxon>
        <taxon>Coscinodiscophyceae</taxon>
        <taxon>Chaetocerotophycidae</taxon>
        <taxon>Chaetocerotales</taxon>
        <taxon>Chaetocerotaceae</taxon>
        <taxon>Chaetoceros</taxon>
    </lineage>
</organism>